<accession>A0A127FAM3</accession>
<keyword evidence="5" id="KW-1185">Reference proteome</keyword>
<dbReference type="PANTHER" id="PTHR23088">
    <property type="entry name" value="NITRILASE-RELATED"/>
    <property type="match status" value="1"/>
</dbReference>
<dbReference type="InterPro" id="IPR003010">
    <property type="entry name" value="C-N_Hydrolase"/>
</dbReference>
<dbReference type="InterPro" id="IPR001110">
    <property type="entry name" value="UPF0012_CS"/>
</dbReference>
<protein>
    <submittedName>
        <fullName evidence="4">Nitrilase</fullName>
        <ecNumber evidence="4">3.5.5.1</ecNumber>
    </submittedName>
</protein>
<comment type="similarity">
    <text evidence="1">Belongs to the carbon-nitrogen hydrolase superfamily. NIT1/NIT2 family.</text>
</comment>
<evidence type="ECO:0000313" key="5">
    <source>
        <dbReference type="Proteomes" id="UP000070250"/>
    </source>
</evidence>
<dbReference type="AlphaFoldDB" id="A0A127FAM3"/>
<dbReference type="Proteomes" id="UP000070250">
    <property type="component" value="Chromosome"/>
</dbReference>
<dbReference type="InterPro" id="IPR045254">
    <property type="entry name" value="Nit1/2_C-N_Hydrolase"/>
</dbReference>
<dbReference type="GO" id="GO:0000257">
    <property type="term" value="F:nitrilase activity"/>
    <property type="evidence" value="ECO:0007669"/>
    <property type="project" value="UniProtKB-EC"/>
</dbReference>
<evidence type="ECO:0000313" key="4">
    <source>
        <dbReference type="EMBL" id="AMN46645.1"/>
    </source>
</evidence>
<dbReference type="EC" id="3.5.5.1" evidence="4"/>
<dbReference type="PROSITE" id="PS50263">
    <property type="entry name" value="CN_HYDROLASE"/>
    <property type="match status" value="1"/>
</dbReference>
<evidence type="ECO:0000259" key="3">
    <source>
        <dbReference type="PROSITE" id="PS50263"/>
    </source>
</evidence>
<dbReference type="PROSITE" id="PS01227">
    <property type="entry name" value="UPF0012"/>
    <property type="match status" value="1"/>
</dbReference>
<dbReference type="RefSeq" id="WP_066919539.1">
    <property type="nucleotide sequence ID" value="NZ_CP011971.1"/>
</dbReference>
<reference evidence="4 5" key="1">
    <citation type="submission" date="2015-06" db="EMBL/GenBank/DDBJ databases">
        <title>A Comprehensive Approach to Explore the Metabolic and Phylogenetic Diversity of Bacterial Steroid Degradation in the Environment: Testosterone as an Example.</title>
        <authorList>
            <person name="Yang F.-C."/>
            <person name="Chen Y.-L."/>
            <person name="Yu C.-P."/>
            <person name="Tang S.-L."/>
            <person name="Wang P.-H."/>
            <person name="Ismail W."/>
            <person name="Wang C.-H."/>
            <person name="Yang C.-Y."/>
            <person name="Chiang Y.-R."/>
        </authorList>
    </citation>
    <scope>NUCLEOTIDE SEQUENCE [LARGE SCALE GENOMIC DNA]</scope>
    <source>
        <strain evidence="4 5">DSM 18526</strain>
    </source>
</reference>
<dbReference type="STRING" id="465721.ACG33_05945"/>
<evidence type="ECO:0000256" key="2">
    <source>
        <dbReference type="ARBA" id="ARBA00022801"/>
    </source>
</evidence>
<dbReference type="GO" id="GO:0016811">
    <property type="term" value="F:hydrolase activity, acting on carbon-nitrogen (but not peptide) bonds, in linear amides"/>
    <property type="evidence" value="ECO:0007669"/>
    <property type="project" value="InterPro"/>
</dbReference>
<name>A0A127FAM3_STEDE</name>
<dbReference type="InterPro" id="IPR036526">
    <property type="entry name" value="C-N_Hydrolase_sf"/>
</dbReference>
<organism evidence="4 5">
    <name type="scientific">Steroidobacter denitrificans</name>
    <dbReference type="NCBI Taxonomy" id="465721"/>
    <lineage>
        <taxon>Bacteria</taxon>
        <taxon>Pseudomonadati</taxon>
        <taxon>Pseudomonadota</taxon>
        <taxon>Gammaproteobacteria</taxon>
        <taxon>Steroidobacterales</taxon>
        <taxon>Steroidobacteraceae</taxon>
        <taxon>Steroidobacter</taxon>
    </lineage>
</organism>
<dbReference type="Pfam" id="PF00795">
    <property type="entry name" value="CN_hydrolase"/>
    <property type="match status" value="1"/>
</dbReference>
<sequence>MPLAAVIQMTSAPEVAVNLAVARRLLEQARAQGAVIAALPENFAILGRRETDKLAVAEVPGEGPIQTFLECCARELGLWILAGTVPLRLREGSADKVAAASLLFDERGRCVTRYDKIHLFDVEIPEREERYRESATIMPGSELVVVPTPIGRLGLAVCYDVRFPELFRALQAQGAEVFSLPAAFTASTGRAHWNLLVRARAVENLCYLLAPAQSGRHLNGRETWGESMIVDPWGQVLAQVREAGPGLAVAEIDRTLQCDLRRRFPALAHRRLALEAPPA</sequence>
<dbReference type="OrthoDB" id="9811121at2"/>
<feature type="domain" description="CN hydrolase" evidence="3">
    <location>
        <begin position="1"/>
        <end position="254"/>
    </location>
</feature>
<dbReference type="KEGG" id="sdf:ACG33_05945"/>
<dbReference type="PANTHER" id="PTHR23088:SF27">
    <property type="entry name" value="DEAMINATED GLUTATHIONE AMIDASE"/>
    <property type="match status" value="1"/>
</dbReference>
<dbReference type="Gene3D" id="3.60.110.10">
    <property type="entry name" value="Carbon-nitrogen hydrolase"/>
    <property type="match status" value="1"/>
</dbReference>
<gene>
    <name evidence="4" type="ORF">ACG33_05945</name>
</gene>
<dbReference type="EMBL" id="CP011971">
    <property type="protein sequence ID" value="AMN46645.1"/>
    <property type="molecule type" value="Genomic_DNA"/>
</dbReference>
<proteinExistence type="inferred from homology"/>
<evidence type="ECO:0000256" key="1">
    <source>
        <dbReference type="ARBA" id="ARBA00010613"/>
    </source>
</evidence>
<dbReference type="SUPFAM" id="SSF56317">
    <property type="entry name" value="Carbon-nitrogen hydrolase"/>
    <property type="match status" value="1"/>
</dbReference>
<keyword evidence="2 4" id="KW-0378">Hydrolase</keyword>
<dbReference type="CDD" id="cd07572">
    <property type="entry name" value="nit"/>
    <property type="match status" value="1"/>
</dbReference>